<keyword evidence="9 12" id="KW-1133">Transmembrane helix</keyword>
<keyword evidence="7" id="KW-0931">ER-Golgi transport</keyword>
<dbReference type="InterPro" id="IPR019150">
    <property type="entry name" value="Vesicle_transport_protein_Use1"/>
</dbReference>
<keyword evidence="6" id="KW-0256">Endoplasmic reticulum</keyword>
<dbReference type="Proteomes" id="UP001626550">
    <property type="component" value="Unassembled WGS sequence"/>
</dbReference>
<keyword evidence="8" id="KW-0653">Protein transport</keyword>
<dbReference type="EMBL" id="JBJKFK010000417">
    <property type="protein sequence ID" value="KAL3317186.1"/>
    <property type="molecule type" value="Genomic_DNA"/>
</dbReference>
<comment type="subcellular location">
    <subcellularLocation>
        <location evidence="1">Endoplasmic reticulum membrane</location>
        <topology evidence="1">Single-pass type IV membrane protein</topology>
    </subcellularLocation>
</comment>
<comment type="similarity">
    <text evidence="2">Belongs to the USE1 family.</text>
</comment>
<evidence type="ECO:0000256" key="9">
    <source>
        <dbReference type="ARBA" id="ARBA00022989"/>
    </source>
</evidence>
<comment type="caution">
    <text evidence="13">The sequence shown here is derived from an EMBL/GenBank/DDBJ whole genome shotgun (WGS) entry which is preliminary data.</text>
</comment>
<evidence type="ECO:0000313" key="14">
    <source>
        <dbReference type="Proteomes" id="UP001626550"/>
    </source>
</evidence>
<dbReference type="GO" id="GO:0015031">
    <property type="term" value="P:protein transport"/>
    <property type="evidence" value="ECO:0007669"/>
    <property type="project" value="UniProtKB-KW"/>
</dbReference>
<dbReference type="PANTHER" id="PTHR13050">
    <property type="entry name" value="USE1-LIKE PROTEIN"/>
    <property type="match status" value="1"/>
</dbReference>
<dbReference type="GO" id="GO:0005789">
    <property type="term" value="C:endoplasmic reticulum membrane"/>
    <property type="evidence" value="ECO:0007669"/>
    <property type="project" value="UniProtKB-SubCell"/>
</dbReference>
<evidence type="ECO:0000256" key="11">
    <source>
        <dbReference type="ARBA" id="ARBA00032711"/>
    </source>
</evidence>
<keyword evidence="13" id="KW-0675">Receptor</keyword>
<keyword evidence="5 12" id="KW-0812">Transmembrane</keyword>
<evidence type="ECO:0000256" key="2">
    <source>
        <dbReference type="ARBA" id="ARBA00007891"/>
    </source>
</evidence>
<feature type="transmembrane region" description="Helical" evidence="12">
    <location>
        <begin position="138"/>
        <end position="160"/>
    </location>
</feature>
<dbReference type="Pfam" id="PF09753">
    <property type="entry name" value="Use1"/>
    <property type="match status" value="1"/>
</dbReference>
<evidence type="ECO:0000256" key="7">
    <source>
        <dbReference type="ARBA" id="ARBA00022892"/>
    </source>
</evidence>
<evidence type="ECO:0000256" key="6">
    <source>
        <dbReference type="ARBA" id="ARBA00022824"/>
    </source>
</evidence>
<evidence type="ECO:0000256" key="12">
    <source>
        <dbReference type="SAM" id="Phobius"/>
    </source>
</evidence>
<proteinExistence type="inferred from homology"/>
<protein>
    <recommendedName>
        <fullName evidence="3">Vesicle transport protein USE1</fullName>
    </recommendedName>
    <alternativeName>
        <fullName evidence="11">USE1-like protein</fullName>
    </alternativeName>
</protein>
<gene>
    <name evidence="13" type="primary">USE1</name>
    <name evidence="13" type="ORF">Ciccas_004162</name>
</gene>
<dbReference type="GO" id="GO:0016192">
    <property type="term" value="P:vesicle-mediated transport"/>
    <property type="evidence" value="ECO:0007669"/>
    <property type="project" value="UniProtKB-KW"/>
</dbReference>
<evidence type="ECO:0000256" key="10">
    <source>
        <dbReference type="ARBA" id="ARBA00023136"/>
    </source>
</evidence>
<keyword evidence="4" id="KW-0813">Transport</keyword>
<keyword evidence="14" id="KW-1185">Reference proteome</keyword>
<organism evidence="13 14">
    <name type="scientific">Cichlidogyrus casuarinus</name>
    <dbReference type="NCBI Taxonomy" id="1844966"/>
    <lineage>
        <taxon>Eukaryota</taxon>
        <taxon>Metazoa</taxon>
        <taxon>Spiralia</taxon>
        <taxon>Lophotrochozoa</taxon>
        <taxon>Platyhelminthes</taxon>
        <taxon>Monogenea</taxon>
        <taxon>Monopisthocotylea</taxon>
        <taxon>Dactylogyridea</taxon>
        <taxon>Ancyrocephalidae</taxon>
        <taxon>Cichlidogyrus</taxon>
    </lineage>
</organism>
<keyword evidence="10 12" id="KW-0472">Membrane</keyword>
<evidence type="ECO:0000256" key="1">
    <source>
        <dbReference type="ARBA" id="ARBA00004163"/>
    </source>
</evidence>
<accession>A0ABD2QEM1</accession>
<sequence>MNSVHAVRNNFLATFTESNLVMVSKTTTPVIIKDQILDHPYALNKQESVTLQMMRQQLFGETDDAPTMSEEDERNAISSEMVGFAQDLKAQSQALNDRLRSDVEMLSQSQQLMEDNQISLHSVSNQLQEELGRSCGCIIWIVFLLTLCIFVNMVILMKMFRKPKYYGGLRDEL</sequence>
<evidence type="ECO:0000256" key="5">
    <source>
        <dbReference type="ARBA" id="ARBA00022692"/>
    </source>
</evidence>
<evidence type="ECO:0000256" key="3">
    <source>
        <dbReference type="ARBA" id="ARBA00015843"/>
    </source>
</evidence>
<dbReference type="PANTHER" id="PTHR13050:SF7">
    <property type="entry name" value="VESICLE TRANSPORT PROTEIN USE1"/>
    <property type="match status" value="1"/>
</dbReference>
<evidence type="ECO:0000313" key="13">
    <source>
        <dbReference type="EMBL" id="KAL3317186.1"/>
    </source>
</evidence>
<name>A0ABD2QEM1_9PLAT</name>
<dbReference type="AlphaFoldDB" id="A0ABD2QEM1"/>
<evidence type="ECO:0000256" key="4">
    <source>
        <dbReference type="ARBA" id="ARBA00022448"/>
    </source>
</evidence>
<reference evidence="13 14" key="1">
    <citation type="submission" date="2024-11" db="EMBL/GenBank/DDBJ databases">
        <title>Adaptive evolution of stress response genes in parasites aligns with host niche diversity.</title>
        <authorList>
            <person name="Hahn C."/>
            <person name="Resl P."/>
        </authorList>
    </citation>
    <scope>NUCLEOTIDE SEQUENCE [LARGE SCALE GENOMIC DNA]</scope>
    <source>
        <strain evidence="13">EGGRZ-B1_66</strain>
        <tissue evidence="13">Body</tissue>
    </source>
</reference>
<evidence type="ECO:0000256" key="8">
    <source>
        <dbReference type="ARBA" id="ARBA00022927"/>
    </source>
</evidence>